<keyword evidence="2" id="KW-1185">Reference proteome</keyword>
<dbReference type="InterPro" id="IPR051954">
    <property type="entry name" value="tRNA_methyltransferase_THADA"/>
</dbReference>
<proteinExistence type="predicted"/>
<dbReference type="AlphaFoldDB" id="A0A3Q1ESI2"/>
<evidence type="ECO:0000313" key="1">
    <source>
        <dbReference type="Ensembl" id="ENSAPOP00000008001.1"/>
    </source>
</evidence>
<dbReference type="Ensembl" id="ENSAPOT00000004003.1">
    <property type="protein sequence ID" value="ENSAPOP00000008001.1"/>
    <property type="gene ID" value="ENSAPOG00000010107.1"/>
</dbReference>
<dbReference type="GeneTree" id="ENSGT00390000015500"/>
<dbReference type="GO" id="GO:0030488">
    <property type="term" value="P:tRNA methylation"/>
    <property type="evidence" value="ECO:0007669"/>
    <property type="project" value="TreeGrafter"/>
</dbReference>
<dbReference type="InterPro" id="IPR016024">
    <property type="entry name" value="ARM-type_fold"/>
</dbReference>
<evidence type="ECO:0000313" key="2">
    <source>
        <dbReference type="Proteomes" id="UP000257200"/>
    </source>
</evidence>
<accession>A0A3Q1ESI2</accession>
<reference evidence="1" key="2">
    <citation type="submission" date="2025-09" db="UniProtKB">
        <authorList>
            <consortium name="Ensembl"/>
        </authorList>
    </citation>
    <scope>IDENTIFICATION</scope>
</reference>
<dbReference type="STRING" id="80966.ENSAPOP00000008001"/>
<reference evidence="1" key="1">
    <citation type="submission" date="2025-08" db="UniProtKB">
        <authorList>
            <consortium name="Ensembl"/>
        </authorList>
    </citation>
    <scope>IDENTIFICATION</scope>
</reference>
<dbReference type="InParanoid" id="A0A3Q1ESI2"/>
<organism evidence="1 2">
    <name type="scientific">Acanthochromis polyacanthus</name>
    <name type="common">spiny chromis</name>
    <dbReference type="NCBI Taxonomy" id="80966"/>
    <lineage>
        <taxon>Eukaryota</taxon>
        <taxon>Metazoa</taxon>
        <taxon>Chordata</taxon>
        <taxon>Craniata</taxon>
        <taxon>Vertebrata</taxon>
        <taxon>Euteleostomi</taxon>
        <taxon>Actinopterygii</taxon>
        <taxon>Neopterygii</taxon>
        <taxon>Teleostei</taxon>
        <taxon>Neoteleostei</taxon>
        <taxon>Acanthomorphata</taxon>
        <taxon>Ovalentaria</taxon>
        <taxon>Pomacentridae</taxon>
        <taxon>Acanthochromis</taxon>
    </lineage>
</organism>
<dbReference type="PANTHER" id="PTHR14387">
    <property type="entry name" value="THADA/DEATH RECEPTOR INTERACTING PROTEIN"/>
    <property type="match status" value="1"/>
</dbReference>
<dbReference type="Proteomes" id="UP000257200">
    <property type="component" value="Unplaced"/>
</dbReference>
<protein>
    <submittedName>
        <fullName evidence="1">THADA armadillo repeat containing</fullName>
    </submittedName>
</protein>
<name>A0A3Q1ESI2_9TELE</name>
<dbReference type="SUPFAM" id="SSF48371">
    <property type="entry name" value="ARM repeat"/>
    <property type="match status" value="1"/>
</dbReference>
<dbReference type="GO" id="GO:0005829">
    <property type="term" value="C:cytosol"/>
    <property type="evidence" value="ECO:0007669"/>
    <property type="project" value="TreeGrafter"/>
</dbReference>
<dbReference type="PANTHER" id="PTHR14387:SF7">
    <property type="entry name" value="THYROID ADENOMA-ASSOCIATED PROTEIN"/>
    <property type="match status" value="1"/>
</dbReference>
<sequence length="345" mass="37596">MVVKKKTAKVEAVVLEDEKLHKLIVSLSIDGGDDGVRQVARTLQCCLELTEPVQQIQLVKKAGSQLEALNEEQSDGVLLDACLHTLALVYTSLQAKNPLRRAIASALGSAPEWLQEHTVNSLSTCLSECMSASPSEQHSNIIDTISACLDGFPLGEWLPLPFLLQFLHKVLSEYLRQNRYGAGRHIAQAQLMQSCLAAVKTSMLVVQRCQDSLSVTLQADPDHCKLEDTLGSLLGCYMHILTDEEFIQSVQSTAGMAVVLLIRSVMGFGDDVASLLLKCSGLDAAPQWLKQRCEGLCTSGRPPGVSLYLCHGALAMLNWKGALPGPQWEQLLLLVPNTLLDLDVR</sequence>